<reference evidence="1 2" key="1">
    <citation type="submission" date="2015-01" db="EMBL/GenBank/DDBJ databases">
        <title>Evolution of Trichinella species and genotypes.</title>
        <authorList>
            <person name="Korhonen P.K."/>
            <person name="Edoardo P."/>
            <person name="Giuseppe L.R."/>
            <person name="Gasser R.B."/>
        </authorList>
    </citation>
    <scope>NUCLEOTIDE SEQUENCE [LARGE SCALE GENOMIC DNA]</scope>
    <source>
        <strain evidence="1">ISS141</strain>
    </source>
</reference>
<accession>A0A0V0YMW7</accession>
<dbReference type="EMBL" id="JYDU01000002">
    <property type="protein sequence ID" value="KRY01650.1"/>
    <property type="molecule type" value="Genomic_DNA"/>
</dbReference>
<protein>
    <submittedName>
        <fullName evidence="1">Uncharacterized protein</fullName>
    </submittedName>
</protein>
<comment type="caution">
    <text evidence="1">The sequence shown here is derived from an EMBL/GenBank/DDBJ whole genome shotgun (WGS) entry which is preliminary data.</text>
</comment>
<name>A0A0V0YMW7_TRIPS</name>
<proteinExistence type="predicted"/>
<sequence>MSIVEVLLLALDNYGLLIDFNYHKLGAAAGRKQGWQVSFPGFLFDSTSEVDTIDKG</sequence>
<evidence type="ECO:0000313" key="2">
    <source>
        <dbReference type="Proteomes" id="UP000054815"/>
    </source>
</evidence>
<dbReference type="AlphaFoldDB" id="A0A0V0YMW7"/>
<organism evidence="1 2">
    <name type="scientific">Trichinella pseudospiralis</name>
    <name type="common">Parasitic roundworm</name>
    <dbReference type="NCBI Taxonomy" id="6337"/>
    <lineage>
        <taxon>Eukaryota</taxon>
        <taxon>Metazoa</taxon>
        <taxon>Ecdysozoa</taxon>
        <taxon>Nematoda</taxon>
        <taxon>Enoplea</taxon>
        <taxon>Dorylaimia</taxon>
        <taxon>Trichinellida</taxon>
        <taxon>Trichinellidae</taxon>
        <taxon>Trichinella</taxon>
    </lineage>
</organism>
<evidence type="ECO:0000313" key="1">
    <source>
        <dbReference type="EMBL" id="KRY01650.1"/>
    </source>
</evidence>
<dbReference type="Proteomes" id="UP000054815">
    <property type="component" value="Unassembled WGS sequence"/>
</dbReference>
<gene>
    <name evidence="1" type="ORF">T4E_157</name>
</gene>